<dbReference type="EMBL" id="JBHSHC010000149">
    <property type="protein sequence ID" value="MFC4769883.1"/>
    <property type="molecule type" value="Genomic_DNA"/>
</dbReference>
<evidence type="ECO:0000313" key="1">
    <source>
        <dbReference type="EMBL" id="MFC4769883.1"/>
    </source>
</evidence>
<gene>
    <name evidence="1" type="ORF">ACFO8Q_21490</name>
</gene>
<organism evidence="1 2">
    <name type="scientific">Effusibacillus consociatus</name>
    <dbReference type="NCBI Taxonomy" id="1117041"/>
    <lineage>
        <taxon>Bacteria</taxon>
        <taxon>Bacillati</taxon>
        <taxon>Bacillota</taxon>
        <taxon>Bacilli</taxon>
        <taxon>Bacillales</taxon>
        <taxon>Alicyclobacillaceae</taxon>
        <taxon>Effusibacillus</taxon>
    </lineage>
</organism>
<proteinExistence type="predicted"/>
<name>A0ABV9Q7S2_9BACL</name>
<protein>
    <recommendedName>
        <fullName evidence="3">Phage protein</fullName>
    </recommendedName>
</protein>
<comment type="caution">
    <text evidence="1">The sequence shown here is derived from an EMBL/GenBank/DDBJ whole genome shotgun (WGS) entry which is preliminary data.</text>
</comment>
<dbReference type="RefSeq" id="WP_380028922.1">
    <property type="nucleotide sequence ID" value="NZ_JBHSHC010000149.1"/>
</dbReference>
<keyword evidence="2" id="KW-1185">Reference proteome</keyword>
<evidence type="ECO:0008006" key="3">
    <source>
        <dbReference type="Google" id="ProtNLM"/>
    </source>
</evidence>
<accession>A0ABV9Q7S2</accession>
<dbReference type="Proteomes" id="UP001596002">
    <property type="component" value="Unassembled WGS sequence"/>
</dbReference>
<reference evidence="2" key="1">
    <citation type="journal article" date="2019" name="Int. J. Syst. Evol. Microbiol.">
        <title>The Global Catalogue of Microorganisms (GCM) 10K type strain sequencing project: providing services to taxonomists for standard genome sequencing and annotation.</title>
        <authorList>
            <consortium name="The Broad Institute Genomics Platform"/>
            <consortium name="The Broad Institute Genome Sequencing Center for Infectious Disease"/>
            <person name="Wu L."/>
            <person name="Ma J."/>
        </authorList>
    </citation>
    <scope>NUCLEOTIDE SEQUENCE [LARGE SCALE GENOMIC DNA]</scope>
    <source>
        <strain evidence="2">WYCCWR 12678</strain>
    </source>
</reference>
<dbReference type="PROSITE" id="PS51257">
    <property type="entry name" value="PROKAR_LIPOPROTEIN"/>
    <property type="match status" value="1"/>
</dbReference>
<evidence type="ECO:0000313" key="2">
    <source>
        <dbReference type="Proteomes" id="UP001596002"/>
    </source>
</evidence>
<sequence length="56" mass="6229">MSLKMTAAEWFMLSLTFLVVGAGCLPSAAYKAIGKFIERKFDKKKDDPDNQTGKDD</sequence>